<dbReference type="AlphaFoldDB" id="A0A7G1NU31"/>
<accession>A0A7G1NU31</accession>
<keyword evidence="2" id="KW-1185">Reference proteome</keyword>
<sequence length="66" mass="7555">MRVDRENMDATFARLERMPIRALCLRANQYEARAITWVIPALYEQRAAQSPHGQADPAAPVIISFR</sequence>
<evidence type="ECO:0000313" key="2">
    <source>
        <dbReference type="Proteomes" id="UP000516444"/>
    </source>
</evidence>
<protein>
    <submittedName>
        <fullName evidence="1">Uncharacterized protein</fullName>
    </submittedName>
</protein>
<evidence type="ECO:0000313" key="1">
    <source>
        <dbReference type="EMBL" id="BCL25144.1"/>
    </source>
</evidence>
<name>A0A7G1NU31_9ACTN</name>
<proteinExistence type="predicted"/>
<gene>
    <name evidence="1" type="ORF">GCM10017557_00030</name>
</gene>
<organism evidence="1 2">
    <name type="scientific">Streptomyces aurantiacus</name>
    <dbReference type="NCBI Taxonomy" id="47760"/>
    <lineage>
        <taxon>Bacteria</taxon>
        <taxon>Bacillati</taxon>
        <taxon>Actinomycetota</taxon>
        <taxon>Actinomycetes</taxon>
        <taxon>Kitasatosporales</taxon>
        <taxon>Streptomycetaceae</taxon>
        <taxon>Streptomyces</taxon>
        <taxon>Streptomyces aurantiacus group</taxon>
    </lineage>
</organism>
<dbReference type="EMBL" id="AP023440">
    <property type="protein sequence ID" value="BCL25144.1"/>
    <property type="molecule type" value="Genomic_DNA"/>
</dbReference>
<reference evidence="1 2" key="1">
    <citation type="journal article" date="2014" name="Int. J. Syst. Evol. Microbiol.">
        <title>Complete genome sequence of Corynebacterium casei LMG S-19264T (=DSM 44701T), isolated from a smear-ripened cheese.</title>
        <authorList>
            <consortium name="US DOE Joint Genome Institute (JGI-PGF)"/>
            <person name="Walter F."/>
            <person name="Albersmeier A."/>
            <person name="Kalinowski J."/>
            <person name="Ruckert C."/>
        </authorList>
    </citation>
    <scope>NUCLEOTIDE SEQUENCE [LARGE SCALE GENOMIC DNA]</scope>
    <source>
        <strain evidence="1 2">JCM 4677</strain>
    </source>
</reference>
<dbReference type="KEGG" id="sgm:GCM10017557_00030"/>
<dbReference type="Proteomes" id="UP000516444">
    <property type="component" value="Chromosome"/>
</dbReference>